<feature type="domain" description="ABC3 transporter permease C-terminal" evidence="7">
    <location>
        <begin position="287"/>
        <end position="402"/>
    </location>
</feature>
<feature type="transmembrane region" description="Helical" evidence="6">
    <location>
        <begin position="661"/>
        <end position="687"/>
    </location>
</feature>
<keyword evidence="5 6" id="KW-0472">Membrane</keyword>
<feature type="transmembrane region" description="Helical" evidence="6">
    <location>
        <begin position="713"/>
        <end position="736"/>
    </location>
</feature>
<feature type="domain" description="ABC3 transporter permease C-terminal" evidence="7">
    <location>
        <begin position="664"/>
        <end position="768"/>
    </location>
</feature>
<comment type="caution">
    <text evidence="9">The sequence shown here is derived from an EMBL/GenBank/DDBJ whole genome shotgun (WGS) entry which is preliminary data.</text>
</comment>
<feature type="transmembrane region" description="Helical" evidence="6">
    <location>
        <begin position="20"/>
        <end position="43"/>
    </location>
</feature>
<feature type="transmembrane region" description="Helical" evidence="6">
    <location>
        <begin position="748"/>
        <end position="772"/>
    </location>
</feature>
<gene>
    <name evidence="9" type="ORF">DW921_02810</name>
</gene>
<organism evidence="9 10">
    <name type="scientific">Phocaeicola coprophilus</name>
    <dbReference type="NCBI Taxonomy" id="387090"/>
    <lineage>
        <taxon>Bacteria</taxon>
        <taxon>Pseudomonadati</taxon>
        <taxon>Bacteroidota</taxon>
        <taxon>Bacteroidia</taxon>
        <taxon>Bacteroidales</taxon>
        <taxon>Bacteroidaceae</taxon>
        <taxon>Phocaeicola</taxon>
    </lineage>
</organism>
<proteinExistence type="predicted"/>
<dbReference type="Pfam" id="PF12704">
    <property type="entry name" value="MacB_PCD"/>
    <property type="match status" value="1"/>
</dbReference>
<name>A0A413T3C9_9BACT</name>
<evidence type="ECO:0000256" key="3">
    <source>
        <dbReference type="ARBA" id="ARBA00022692"/>
    </source>
</evidence>
<keyword evidence="4 6" id="KW-1133">Transmembrane helix</keyword>
<dbReference type="InterPro" id="IPR003838">
    <property type="entry name" value="ABC3_permease_C"/>
</dbReference>
<evidence type="ECO:0000256" key="4">
    <source>
        <dbReference type="ARBA" id="ARBA00022989"/>
    </source>
</evidence>
<dbReference type="GO" id="GO:0022857">
    <property type="term" value="F:transmembrane transporter activity"/>
    <property type="evidence" value="ECO:0007669"/>
    <property type="project" value="TreeGrafter"/>
</dbReference>
<dbReference type="EMBL" id="QSFT01000004">
    <property type="protein sequence ID" value="RHA77949.1"/>
    <property type="molecule type" value="Genomic_DNA"/>
</dbReference>
<dbReference type="GO" id="GO:0005886">
    <property type="term" value="C:plasma membrane"/>
    <property type="evidence" value="ECO:0007669"/>
    <property type="project" value="UniProtKB-SubCell"/>
</dbReference>
<feature type="transmembrane region" description="Helical" evidence="6">
    <location>
        <begin position="284"/>
        <end position="306"/>
    </location>
</feature>
<comment type="subcellular location">
    <subcellularLocation>
        <location evidence="1">Cell membrane</location>
        <topology evidence="1">Multi-pass membrane protein</topology>
    </subcellularLocation>
</comment>
<dbReference type="AlphaFoldDB" id="A0A413T3C9"/>
<dbReference type="Proteomes" id="UP000283855">
    <property type="component" value="Unassembled WGS sequence"/>
</dbReference>
<dbReference type="InterPro" id="IPR050250">
    <property type="entry name" value="Macrolide_Exporter_MacB"/>
</dbReference>
<dbReference type="PANTHER" id="PTHR30572">
    <property type="entry name" value="MEMBRANE COMPONENT OF TRANSPORTER-RELATED"/>
    <property type="match status" value="1"/>
</dbReference>
<accession>A0A413T3C9</accession>
<feature type="domain" description="MacB-like periplasmic core" evidence="8">
    <location>
        <begin position="23"/>
        <end position="239"/>
    </location>
</feature>
<sequence>MNSLMEIYNNIKTLVRKYPIPVILNIMGLVLAFTAFIMIMAYVRFEWNFDRCYPKSDCIFKVDMPKVSFFRSILPTGYAESIIHSSAHVKAGTMFCPYGGEAYLTVTEADGNREGYKHKVNLVSPDFFDVFGIEVLEGSRDALLKPNQLVIPESLAKRMFGEESPVGKPVRMESKSAYFLQLSDWQVGAVYKDVPGNTQLDNNILAPIPESLLGSFDCSNFVCYLRLDDPGNALLVEDEFNRKFDFVRYPYLSPIHLTALQDIYFNENEIETQVFKLGDRMQSYLLILIAVLIVFVGMFNFINFYISLMPLRLRGVNTRKILGATVGMLRLEQVLEVGCLVGLTSLVAVGLSFPASGWFVGLGIIQEPVSMESDGWLCAVTICGALLVGMVAGLYPAYFVTSFPTALLLKGNYGLTPSGRRIKSVLLVIQYAIACSLMVFIAFVYLQNRMMMHSSTKFDQDQLAIVELTSEMAGKQSSWLQETLRQYPEVEDVAFATEYVGGQDSYSTWGMKWKGEEAETYRIWCSPNFFDVMGIRIIEGRNFTGDTDSGYIINAFLRDHYGVGIGPLNDLDGEIVGICEEVAFTSARKEKVPIVFSVSSSSSHNLPIVYIRLKKGFDAVTAVTHIRQTVARMDAAYPVEVKFYDQLLNSLYQREVRFGTILLCFSLLAVVLSLVGVFALVIFDIYYKRKEIALRKVFGAEFTDIIGLGLKPYFWLVCIAFALALPFSWWMVSDWLGNFAFRIPVTPVVFILVFILMQILTAVLVSVMYATIAREVPRDSLSAE</sequence>
<feature type="transmembrane region" description="Helical" evidence="6">
    <location>
        <begin position="376"/>
        <end position="398"/>
    </location>
</feature>
<feature type="transmembrane region" description="Helical" evidence="6">
    <location>
        <begin position="340"/>
        <end position="364"/>
    </location>
</feature>
<evidence type="ECO:0000313" key="10">
    <source>
        <dbReference type="Proteomes" id="UP000283855"/>
    </source>
</evidence>
<dbReference type="PANTHER" id="PTHR30572:SF18">
    <property type="entry name" value="ABC-TYPE MACROLIDE FAMILY EXPORT SYSTEM PERMEASE COMPONENT 2"/>
    <property type="match status" value="1"/>
</dbReference>
<evidence type="ECO:0000259" key="8">
    <source>
        <dbReference type="Pfam" id="PF12704"/>
    </source>
</evidence>
<evidence type="ECO:0000256" key="2">
    <source>
        <dbReference type="ARBA" id="ARBA00022475"/>
    </source>
</evidence>
<feature type="transmembrane region" description="Helical" evidence="6">
    <location>
        <begin position="425"/>
        <end position="446"/>
    </location>
</feature>
<dbReference type="InterPro" id="IPR025857">
    <property type="entry name" value="MacB_PCD"/>
</dbReference>
<reference evidence="9 10" key="1">
    <citation type="submission" date="2018-08" db="EMBL/GenBank/DDBJ databases">
        <title>A genome reference for cultivated species of the human gut microbiota.</title>
        <authorList>
            <person name="Zou Y."/>
            <person name="Xue W."/>
            <person name="Luo G."/>
        </authorList>
    </citation>
    <scope>NUCLEOTIDE SEQUENCE [LARGE SCALE GENOMIC DNA]</scope>
    <source>
        <strain evidence="9 10">AM42-38</strain>
    </source>
</reference>
<keyword evidence="2" id="KW-1003">Cell membrane</keyword>
<evidence type="ECO:0000313" key="9">
    <source>
        <dbReference type="EMBL" id="RHA77949.1"/>
    </source>
</evidence>
<dbReference type="Pfam" id="PF02687">
    <property type="entry name" value="FtsX"/>
    <property type="match status" value="2"/>
</dbReference>
<evidence type="ECO:0000256" key="5">
    <source>
        <dbReference type="ARBA" id="ARBA00023136"/>
    </source>
</evidence>
<evidence type="ECO:0000256" key="1">
    <source>
        <dbReference type="ARBA" id="ARBA00004651"/>
    </source>
</evidence>
<evidence type="ECO:0000256" key="6">
    <source>
        <dbReference type="SAM" id="Phobius"/>
    </source>
</evidence>
<evidence type="ECO:0000259" key="7">
    <source>
        <dbReference type="Pfam" id="PF02687"/>
    </source>
</evidence>
<keyword evidence="3 6" id="KW-0812">Transmembrane</keyword>
<protein>
    <submittedName>
        <fullName evidence="9">ABC transporter permease</fullName>
    </submittedName>
</protein>